<comment type="caution">
    <text evidence="1">The sequence shown here is derived from an EMBL/GenBank/DDBJ whole genome shotgun (WGS) entry which is preliminary data.</text>
</comment>
<evidence type="ECO:0000313" key="1">
    <source>
        <dbReference type="EMBL" id="OAI09554.1"/>
    </source>
</evidence>
<protein>
    <submittedName>
        <fullName evidence="1">Uncharacterized protein</fullName>
    </submittedName>
</protein>
<dbReference type="AlphaFoldDB" id="A0A177MVW7"/>
<gene>
    <name evidence="1" type="ORF">A1353_04390</name>
</gene>
<name>A0A177MVW7_METMH</name>
<sequence length="68" mass="7725">MEATGKLISDLYFPVLVRWQSVLVRNVGLAYFGAQRKACRRGIRSAGTIRAAIYAVQWRTLGSLQQRR</sequence>
<dbReference type="EMBL" id="LUUH01000002">
    <property type="protein sequence ID" value="OAI09554.1"/>
    <property type="molecule type" value="Genomic_DNA"/>
</dbReference>
<reference evidence="1 2" key="1">
    <citation type="submission" date="2016-03" db="EMBL/GenBank/DDBJ databases">
        <authorList>
            <person name="Ploux O."/>
        </authorList>
    </citation>
    <scope>NUCLEOTIDE SEQUENCE [LARGE SCALE GENOMIC DNA]</scope>
    <source>
        <strain evidence="1 2">R-45371</strain>
    </source>
</reference>
<proteinExistence type="predicted"/>
<organism evidence="1 2">
    <name type="scientific">Methylomonas methanica</name>
    <dbReference type="NCBI Taxonomy" id="421"/>
    <lineage>
        <taxon>Bacteria</taxon>
        <taxon>Pseudomonadati</taxon>
        <taxon>Pseudomonadota</taxon>
        <taxon>Gammaproteobacteria</taxon>
        <taxon>Methylococcales</taxon>
        <taxon>Methylococcaceae</taxon>
        <taxon>Methylomonas</taxon>
    </lineage>
</organism>
<dbReference type="Proteomes" id="UP000077763">
    <property type="component" value="Unassembled WGS sequence"/>
</dbReference>
<evidence type="ECO:0000313" key="2">
    <source>
        <dbReference type="Proteomes" id="UP000077763"/>
    </source>
</evidence>
<accession>A0A177MVW7</accession>